<name>A0ABV1M3U3_9NEIS</name>
<evidence type="ECO:0000313" key="5">
    <source>
        <dbReference type="EMBL" id="MEQ6290676.1"/>
    </source>
</evidence>
<evidence type="ECO:0000313" key="6">
    <source>
        <dbReference type="Proteomes" id="UP001433638"/>
    </source>
</evidence>
<dbReference type="InterPro" id="IPR018976">
    <property type="entry name" value="Imelysin-like"/>
</dbReference>
<organism evidence="5 6">
    <name type="scientific">Vogesella oryzagri</name>
    <dbReference type="NCBI Taxonomy" id="3160864"/>
    <lineage>
        <taxon>Bacteria</taxon>
        <taxon>Pseudomonadati</taxon>
        <taxon>Pseudomonadota</taxon>
        <taxon>Betaproteobacteria</taxon>
        <taxon>Neisseriales</taxon>
        <taxon>Chromobacteriaceae</taxon>
        <taxon>Vogesella</taxon>
    </lineage>
</organism>
<sequence>MPKTLHATCWLLAGLLPAVAAANTPAEQQFLQQLTQHELLPRYHQVADSSRQLASSIDALCRTPGKAALTTSRQAWLTAYRNWQAVAPLNWGPTAERRSQRVIAFRPTRPALIEAAIGQKLGASAEGYEQAGAAAKGYNAIEYTLYDSASQLSQPARCQWLQRNAAEIASHTPVLLADWQRFAADLTRSGETGAPYSNSKQPLEEVVNLTLAGLNELHKELARIGSVKPEQVIGQRSASGKQLVRTQFALLHAVLVGADNKSGLTLLLADKQPALAAELVSKVAAVESGLQQLPDNLVQVGNSSRAAASTDALEALMDALEGPVTQALDITLSFNESDGD</sequence>
<evidence type="ECO:0000256" key="3">
    <source>
        <dbReference type="SAM" id="SignalP"/>
    </source>
</evidence>
<proteinExistence type="predicted"/>
<evidence type="ECO:0000256" key="1">
    <source>
        <dbReference type="ARBA" id="ARBA00004196"/>
    </source>
</evidence>
<dbReference type="InterPro" id="IPR038352">
    <property type="entry name" value="Imelysin_sf"/>
</dbReference>
<dbReference type="Gene3D" id="1.20.1420.20">
    <property type="entry name" value="M75 peptidase, HXXE motif"/>
    <property type="match status" value="1"/>
</dbReference>
<feature type="signal peptide" evidence="3">
    <location>
        <begin position="1"/>
        <end position="22"/>
    </location>
</feature>
<dbReference type="RefSeq" id="WP_349586419.1">
    <property type="nucleotide sequence ID" value="NZ_JBEFLD010000004.1"/>
</dbReference>
<dbReference type="Pfam" id="PF09375">
    <property type="entry name" value="Peptidase_M75"/>
    <property type="match status" value="1"/>
</dbReference>
<reference evidence="5" key="1">
    <citation type="submission" date="2024-06" db="EMBL/GenBank/DDBJ databases">
        <title>Genome sequence of Vogesella sp. MAHUQ-64.</title>
        <authorList>
            <person name="Huq M.A."/>
        </authorList>
    </citation>
    <scope>NUCLEOTIDE SEQUENCE</scope>
    <source>
        <strain evidence="5">MAHUQ-64</strain>
    </source>
</reference>
<keyword evidence="6" id="KW-1185">Reference proteome</keyword>
<evidence type="ECO:0000256" key="2">
    <source>
        <dbReference type="ARBA" id="ARBA00022729"/>
    </source>
</evidence>
<protein>
    <submittedName>
        <fullName evidence="5">Imelysin family protein</fullName>
    </submittedName>
</protein>
<dbReference type="CDD" id="cd14659">
    <property type="entry name" value="Imelysin-like_IPPA"/>
    <property type="match status" value="1"/>
</dbReference>
<dbReference type="Proteomes" id="UP001433638">
    <property type="component" value="Unassembled WGS sequence"/>
</dbReference>
<comment type="caution">
    <text evidence="5">The sequence shown here is derived from an EMBL/GenBank/DDBJ whole genome shotgun (WGS) entry which is preliminary data.</text>
</comment>
<keyword evidence="2 3" id="KW-0732">Signal</keyword>
<feature type="domain" description="Imelysin-like" evidence="4">
    <location>
        <begin position="40"/>
        <end position="318"/>
    </location>
</feature>
<dbReference type="EMBL" id="JBEFLD010000004">
    <property type="protein sequence ID" value="MEQ6290676.1"/>
    <property type="molecule type" value="Genomic_DNA"/>
</dbReference>
<dbReference type="InterPro" id="IPR034984">
    <property type="entry name" value="Imelysin-like_IPPA"/>
</dbReference>
<comment type="subcellular location">
    <subcellularLocation>
        <location evidence="1">Cell envelope</location>
    </subcellularLocation>
</comment>
<evidence type="ECO:0000259" key="4">
    <source>
        <dbReference type="Pfam" id="PF09375"/>
    </source>
</evidence>
<feature type="chain" id="PRO_5047222208" evidence="3">
    <location>
        <begin position="23"/>
        <end position="340"/>
    </location>
</feature>
<gene>
    <name evidence="5" type="ORF">ABNW52_08610</name>
</gene>
<accession>A0ABV1M3U3</accession>